<dbReference type="EMBL" id="JAPTMU010000009">
    <property type="protein sequence ID" value="KAJ4938186.1"/>
    <property type="molecule type" value="Genomic_DNA"/>
</dbReference>
<name>A0AAD6B8J3_9TELE</name>
<evidence type="ECO:0000256" key="1">
    <source>
        <dbReference type="SAM" id="MobiDB-lite"/>
    </source>
</evidence>
<comment type="caution">
    <text evidence="2">The sequence shown here is derived from an EMBL/GenBank/DDBJ whole genome shotgun (WGS) entry which is preliminary data.</text>
</comment>
<accession>A0AAD6B8J3</accession>
<protein>
    <submittedName>
        <fullName evidence="2">Uncharacterized protein</fullName>
    </submittedName>
</protein>
<evidence type="ECO:0000313" key="3">
    <source>
        <dbReference type="Proteomes" id="UP001219934"/>
    </source>
</evidence>
<feature type="region of interest" description="Disordered" evidence="1">
    <location>
        <begin position="1"/>
        <end position="26"/>
    </location>
</feature>
<sequence>MTSSQEPYSDHPNVSGRRRGEVERKRGDYELNVDLSSAGCGSKEQLWQAEHRIHQSLISMPSSSFSEVDKHTGAWLQARRVCICMQCDSLWKPHFHTFLTGPLMISDNAQRLPGSEASNNEGRVRGDRLH</sequence>
<feature type="region of interest" description="Disordered" evidence="1">
    <location>
        <begin position="110"/>
        <end position="130"/>
    </location>
</feature>
<reference evidence="2" key="1">
    <citation type="submission" date="2022-11" db="EMBL/GenBank/DDBJ databases">
        <title>Chromosome-level genome of Pogonophryne albipinna.</title>
        <authorList>
            <person name="Jo E."/>
        </authorList>
    </citation>
    <scope>NUCLEOTIDE SEQUENCE</scope>
    <source>
        <strain evidence="2">SGF0006</strain>
        <tissue evidence="2">Muscle</tissue>
    </source>
</reference>
<gene>
    <name evidence="2" type="ORF">JOQ06_002811</name>
</gene>
<evidence type="ECO:0000313" key="2">
    <source>
        <dbReference type="EMBL" id="KAJ4938186.1"/>
    </source>
</evidence>
<keyword evidence="3" id="KW-1185">Reference proteome</keyword>
<dbReference type="AlphaFoldDB" id="A0AAD6B8J3"/>
<dbReference type="Proteomes" id="UP001219934">
    <property type="component" value="Unassembled WGS sequence"/>
</dbReference>
<organism evidence="2 3">
    <name type="scientific">Pogonophryne albipinna</name>
    <dbReference type="NCBI Taxonomy" id="1090488"/>
    <lineage>
        <taxon>Eukaryota</taxon>
        <taxon>Metazoa</taxon>
        <taxon>Chordata</taxon>
        <taxon>Craniata</taxon>
        <taxon>Vertebrata</taxon>
        <taxon>Euteleostomi</taxon>
        <taxon>Actinopterygii</taxon>
        <taxon>Neopterygii</taxon>
        <taxon>Teleostei</taxon>
        <taxon>Neoteleostei</taxon>
        <taxon>Acanthomorphata</taxon>
        <taxon>Eupercaria</taxon>
        <taxon>Perciformes</taxon>
        <taxon>Notothenioidei</taxon>
        <taxon>Pogonophryne</taxon>
    </lineage>
</organism>
<proteinExistence type="predicted"/>